<dbReference type="InterPro" id="IPR003439">
    <property type="entry name" value="ABC_transporter-like_ATP-bd"/>
</dbReference>
<accession>A0A840CRK6</accession>
<keyword evidence="2" id="KW-0067">ATP-binding</keyword>
<evidence type="ECO:0000259" key="3">
    <source>
        <dbReference type="PROSITE" id="PS50893"/>
    </source>
</evidence>
<proteinExistence type="predicted"/>
<protein>
    <submittedName>
        <fullName evidence="4">ABC-type multidrug transport system ATPase subunit</fullName>
    </submittedName>
</protein>
<dbReference type="SUPFAM" id="SSF52540">
    <property type="entry name" value="P-loop containing nucleoside triphosphate hydrolases"/>
    <property type="match status" value="1"/>
</dbReference>
<dbReference type="AlphaFoldDB" id="A0A840CRK6"/>
<dbReference type="GO" id="GO:0016887">
    <property type="term" value="F:ATP hydrolysis activity"/>
    <property type="evidence" value="ECO:0007669"/>
    <property type="project" value="InterPro"/>
</dbReference>
<evidence type="ECO:0000256" key="2">
    <source>
        <dbReference type="ARBA" id="ARBA00022840"/>
    </source>
</evidence>
<feature type="domain" description="ABC transporter" evidence="3">
    <location>
        <begin position="10"/>
        <end position="217"/>
    </location>
</feature>
<dbReference type="GO" id="GO:0005524">
    <property type="term" value="F:ATP binding"/>
    <property type="evidence" value="ECO:0007669"/>
    <property type="project" value="UniProtKB-KW"/>
</dbReference>
<dbReference type="PANTHER" id="PTHR43158">
    <property type="entry name" value="SKFA PEPTIDE EXPORT ATP-BINDING PROTEIN SKFE"/>
    <property type="match status" value="1"/>
</dbReference>
<dbReference type="InterPro" id="IPR003593">
    <property type="entry name" value="AAA+_ATPase"/>
</dbReference>
<dbReference type="Gene3D" id="3.40.50.300">
    <property type="entry name" value="P-loop containing nucleotide triphosphate hydrolases"/>
    <property type="match status" value="2"/>
</dbReference>
<reference evidence="4 5" key="1">
    <citation type="submission" date="2020-08" db="EMBL/GenBank/DDBJ databases">
        <title>Genomic Encyclopedia of Type Strains, Phase IV (KMG-IV): sequencing the most valuable type-strain genomes for metagenomic binning, comparative biology and taxonomic classification.</title>
        <authorList>
            <person name="Goeker M."/>
        </authorList>
    </citation>
    <scope>NUCLEOTIDE SEQUENCE [LARGE SCALE GENOMIC DNA]</scope>
    <source>
        <strain evidence="4 5">DSM 104969</strain>
    </source>
</reference>
<dbReference type="RefSeq" id="WP_183306496.1">
    <property type="nucleotide sequence ID" value="NZ_JACIEP010000004.1"/>
</dbReference>
<sequence>MLTDNEIHIIEADSISKAYPIQQVLSGVYLKMQTGDICALFGRNGTGKTTLQRIIFGSLRADYKFIRIDERYEKNAYTKPELISYLPATHFISPGMKTRQVLNLYGIPPDGDNIILKLYNKRISSMSSGERRYLEVYLILKKKAHFALLDEPFKFLSPLMIEQTEELIQMEAKEKGIIVADHRYRNVLNVANRILLMKDQSLYELKDEEELRDKGYII</sequence>
<dbReference type="PANTHER" id="PTHR43158:SF2">
    <property type="entry name" value="SKFA PEPTIDE EXPORT ATP-BINDING PROTEIN SKFE"/>
    <property type="match status" value="1"/>
</dbReference>
<dbReference type="InterPro" id="IPR027417">
    <property type="entry name" value="P-loop_NTPase"/>
</dbReference>
<name>A0A840CRK6_9BACT</name>
<organism evidence="4 5">
    <name type="scientific">Dysgonomonas hofstadii</name>
    <dbReference type="NCBI Taxonomy" id="637886"/>
    <lineage>
        <taxon>Bacteria</taxon>
        <taxon>Pseudomonadati</taxon>
        <taxon>Bacteroidota</taxon>
        <taxon>Bacteroidia</taxon>
        <taxon>Bacteroidales</taxon>
        <taxon>Dysgonomonadaceae</taxon>
        <taxon>Dysgonomonas</taxon>
    </lineage>
</organism>
<dbReference type="EMBL" id="JACIEP010000004">
    <property type="protein sequence ID" value="MBB4035565.1"/>
    <property type="molecule type" value="Genomic_DNA"/>
</dbReference>
<keyword evidence="5" id="KW-1185">Reference proteome</keyword>
<evidence type="ECO:0000313" key="5">
    <source>
        <dbReference type="Proteomes" id="UP000555103"/>
    </source>
</evidence>
<gene>
    <name evidence="4" type="ORF">GGR21_001458</name>
</gene>
<dbReference type="SMART" id="SM00382">
    <property type="entry name" value="AAA"/>
    <property type="match status" value="1"/>
</dbReference>
<evidence type="ECO:0000313" key="4">
    <source>
        <dbReference type="EMBL" id="MBB4035565.1"/>
    </source>
</evidence>
<dbReference type="PROSITE" id="PS50893">
    <property type="entry name" value="ABC_TRANSPORTER_2"/>
    <property type="match status" value="1"/>
</dbReference>
<comment type="caution">
    <text evidence="4">The sequence shown here is derived from an EMBL/GenBank/DDBJ whole genome shotgun (WGS) entry which is preliminary data.</text>
</comment>
<dbReference type="Pfam" id="PF00005">
    <property type="entry name" value="ABC_tran"/>
    <property type="match status" value="1"/>
</dbReference>
<keyword evidence="1" id="KW-0547">Nucleotide-binding</keyword>
<dbReference type="Proteomes" id="UP000555103">
    <property type="component" value="Unassembled WGS sequence"/>
</dbReference>
<evidence type="ECO:0000256" key="1">
    <source>
        <dbReference type="ARBA" id="ARBA00022741"/>
    </source>
</evidence>